<keyword evidence="3" id="KW-1133">Transmembrane helix</keyword>
<dbReference type="Gene3D" id="1.20.120.1760">
    <property type="match status" value="1"/>
</dbReference>
<dbReference type="Proteomes" id="UP000594121">
    <property type="component" value="Chromosome"/>
</dbReference>
<keyword evidence="1 2" id="KW-0808">Transferase</keyword>
<dbReference type="KEGG" id="thel:IG193_06515"/>
<gene>
    <name evidence="4" type="ORF">IG193_06515</name>
</gene>
<sequence>MLNKIKDRLQVVFSVLAKPIAYARIDSNLVTVSGLLFGVLALYFHKSYPTMLLLLLIMFLSDGIDGYIARSLNKVTPFGAFLDSTVDRVEDTISLYLLYLYGIASADELVASVTGAFLVSYTRSRAEALGVQMSGVGIAERAERLIITLLILLSYPFSIALSRALFMLLLVLIAITVIQRVLHVHRRLQGR</sequence>
<reference evidence="4 5" key="1">
    <citation type="submission" date="2020-10" db="EMBL/GenBank/DDBJ databases">
        <title>Thermofilum lucidum 3507LT sp. nov. a novel member of Thermofilaceae family isolated from Chile hot spring, and proposal of description order Thermofilales.</title>
        <authorList>
            <person name="Zayulina K.S."/>
            <person name="Elcheninov A.G."/>
            <person name="Toshchakov S.V."/>
            <person name="Kublanov I.V."/>
        </authorList>
    </citation>
    <scope>NUCLEOTIDE SEQUENCE [LARGE SCALE GENOMIC DNA]</scope>
    <source>
        <strain evidence="4 5">3507LT</strain>
    </source>
</reference>
<dbReference type="GO" id="GO:0016780">
    <property type="term" value="F:phosphotransferase activity, for other substituted phosphate groups"/>
    <property type="evidence" value="ECO:0007669"/>
    <property type="project" value="InterPro"/>
</dbReference>
<comment type="similarity">
    <text evidence="2">Belongs to the CDP-alcohol phosphatidyltransferase class-I family.</text>
</comment>
<dbReference type="Pfam" id="PF01066">
    <property type="entry name" value="CDP-OH_P_transf"/>
    <property type="match status" value="1"/>
</dbReference>
<dbReference type="AlphaFoldDB" id="A0A7L9FHC6"/>
<dbReference type="EMBL" id="CP062310">
    <property type="protein sequence ID" value="QOJ78403.1"/>
    <property type="molecule type" value="Genomic_DNA"/>
</dbReference>
<dbReference type="InterPro" id="IPR000462">
    <property type="entry name" value="CDP-OH_P_trans"/>
</dbReference>
<dbReference type="PROSITE" id="PS00379">
    <property type="entry name" value="CDP_ALCOHOL_P_TRANSF"/>
    <property type="match status" value="1"/>
</dbReference>
<dbReference type="GO" id="GO:0008654">
    <property type="term" value="P:phospholipid biosynthetic process"/>
    <property type="evidence" value="ECO:0007669"/>
    <property type="project" value="InterPro"/>
</dbReference>
<dbReference type="RefSeq" id="WP_192818375.1">
    <property type="nucleotide sequence ID" value="NZ_CP062310.1"/>
</dbReference>
<accession>A0A7L9FHC6</accession>
<feature type="transmembrane region" description="Helical" evidence="3">
    <location>
        <begin position="164"/>
        <end position="182"/>
    </location>
</feature>
<feature type="transmembrane region" description="Helical" evidence="3">
    <location>
        <begin position="20"/>
        <end position="44"/>
    </location>
</feature>
<proteinExistence type="inferred from homology"/>
<keyword evidence="3" id="KW-0812">Transmembrane</keyword>
<dbReference type="InterPro" id="IPR048254">
    <property type="entry name" value="CDP_ALCOHOL_P_TRANSF_CS"/>
</dbReference>
<evidence type="ECO:0000256" key="1">
    <source>
        <dbReference type="ARBA" id="ARBA00022679"/>
    </source>
</evidence>
<feature type="transmembrane region" description="Helical" evidence="3">
    <location>
        <begin position="51"/>
        <end position="69"/>
    </location>
</feature>
<feature type="transmembrane region" description="Helical" evidence="3">
    <location>
        <begin position="98"/>
        <end position="121"/>
    </location>
</feature>
<evidence type="ECO:0000256" key="2">
    <source>
        <dbReference type="RuleBase" id="RU003750"/>
    </source>
</evidence>
<dbReference type="InterPro" id="IPR043130">
    <property type="entry name" value="CDP-OH_PTrfase_TM_dom"/>
</dbReference>
<name>A0A7L9FHC6_9CREN</name>
<keyword evidence="5" id="KW-1185">Reference proteome</keyword>
<evidence type="ECO:0000256" key="3">
    <source>
        <dbReference type="SAM" id="Phobius"/>
    </source>
</evidence>
<dbReference type="InParanoid" id="A0A7L9FHC6"/>
<evidence type="ECO:0000313" key="5">
    <source>
        <dbReference type="Proteomes" id="UP000594121"/>
    </source>
</evidence>
<protein>
    <submittedName>
        <fullName evidence="4">CDP-alcohol phosphatidyltransferase family protein</fullName>
    </submittedName>
</protein>
<keyword evidence="3" id="KW-0472">Membrane</keyword>
<organism evidence="4 5">
    <name type="scientific">Infirmifilum lucidum</name>
    <dbReference type="NCBI Taxonomy" id="2776706"/>
    <lineage>
        <taxon>Archaea</taxon>
        <taxon>Thermoproteota</taxon>
        <taxon>Thermoprotei</taxon>
        <taxon>Thermofilales</taxon>
        <taxon>Thermofilaceae</taxon>
        <taxon>Infirmifilum</taxon>
    </lineage>
</organism>
<evidence type="ECO:0000313" key="4">
    <source>
        <dbReference type="EMBL" id="QOJ78403.1"/>
    </source>
</evidence>
<dbReference type="GO" id="GO:0016020">
    <property type="term" value="C:membrane"/>
    <property type="evidence" value="ECO:0007669"/>
    <property type="project" value="InterPro"/>
</dbReference>
<dbReference type="GeneID" id="59149533"/>